<dbReference type="Proteomes" id="UP000235672">
    <property type="component" value="Unassembled WGS sequence"/>
</dbReference>
<comment type="similarity">
    <text evidence="1">Belongs to the CCM1 family.</text>
</comment>
<sequence length="687" mass="76749">MLTCQACMRRCLRSFIGDFPQIPVPSRRTLTPIVCGRAYSARSYTSFTPQEKLIADSSGSRNKVGGGSALKSNTRQEWIESRGVRPAWKGKLEDASGIDRETALELKRLQDPLKMADYVRQKLLKDQFEEAQMLVRAQSKHAQVVVSWNHLISWQLSKGSLNAALKTYNEMKKRAQFPDGHTYSIIFNGCSMHPQPQHALAKALPIYYSMMSEKSPIKPTVVHVNALLKLCARALNTDAMLAIAAEMPSKGVGSPNNLTYTTIFNALRYFAAGGFRSPLTPMQKRNNARMAMLEARRLWVDVTKRWGQGDIFVDEEMVSAFGRLLLLGGPRDKDDILSLIEQTMNIPRQVPRLGTVARREVDPLAAKPEPCPDAGEVVPSDNLASVQSSGDNQLDVTAVDQFRPVQPPSTAKSGCFAKPGQNSLSLVLEALLEMKLKEAAQKYWQIFTTQYNVQPDRENFHAFLRILRVARSSNEAVDVLLHMPMQDLKHSTFRIAMAACRRDKLNRNAFANGGRLLDLMQTALRQPDIPFLEDYVELAITAPAYSKKVSSSGDSELSKLEQGKQILRALERLNPSMLNLKALLNFEDPRLAKKTPLERREFVDSILSLTTKMISSYDLLMHKAMVPDHFYGPLSAQRNKLAAFVTRHKQTKRLLAKEKHDAGSSGLTQWSADTLAVLASPEPISSL</sequence>
<evidence type="ECO:0008006" key="8">
    <source>
        <dbReference type="Google" id="ProtNLM"/>
    </source>
</evidence>
<evidence type="ECO:0000256" key="5">
    <source>
        <dbReference type="SAM" id="MobiDB-lite"/>
    </source>
</evidence>
<evidence type="ECO:0000256" key="1">
    <source>
        <dbReference type="ARBA" id="ARBA00006192"/>
    </source>
</evidence>
<dbReference type="InterPro" id="IPR011990">
    <property type="entry name" value="TPR-like_helical_dom_sf"/>
</dbReference>
<proteinExistence type="inferred from homology"/>
<dbReference type="PANTHER" id="PTHR47447:SF17">
    <property type="entry name" value="OS12G0638900 PROTEIN"/>
    <property type="match status" value="1"/>
</dbReference>
<evidence type="ECO:0000313" key="7">
    <source>
        <dbReference type="Proteomes" id="UP000235672"/>
    </source>
</evidence>
<evidence type="ECO:0000313" key="6">
    <source>
        <dbReference type="EMBL" id="PMD14795.1"/>
    </source>
</evidence>
<keyword evidence="7" id="KW-1185">Reference proteome</keyword>
<dbReference type="InterPro" id="IPR002885">
    <property type="entry name" value="PPR_rpt"/>
</dbReference>
<dbReference type="OrthoDB" id="185373at2759"/>
<feature type="region of interest" description="Disordered" evidence="5">
    <location>
        <begin position="366"/>
        <end position="386"/>
    </location>
</feature>
<comment type="function">
    <text evidence="3">Regulates mitochondrial small subunit maturation by controlling 15S rRNA 5'-end processing. Localizes to the 5' precursor of the 15S rRNA in a position that is subsequently occupied by mS47 in the mature yeast mtSSU. Uses structure and sequence-specific RNA recognition, binding to a single-stranded region of the precursor and specifically recognizing bases -6 to -1. The exchange of Ccm1 for mS47 is coupled to the irreversible removal of precursor rRNA that is accompanied by conformational changes of the mitoribosomal proteins uS5m and mS26. These conformational changes signal completion of 5'-end rRNA processing through protection of the mature 5'-end of the 15S rRNA and stabilization of mS47. The removal of the 5' precursor together with the dissociation of Ccm1 may be catalyzed by the 5'-3' exoribonuclease Pet127. Involved in the specific removal of group I introns in mitochondrial encoded transcripts.</text>
</comment>
<name>A0A2J6PL81_9HELO</name>
<dbReference type="Gene3D" id="1.25.40.10">
    <property type="entry name" value="Tetratricopeptide repeat domain"/>
    <property type="match status" value="1"/>
</dbReference>
<dbReference type="AlphaFoldDB" id="A0A2J6PL81"/>
<dbReference type="PANTHER" id="PTHR47447">
    <property type="entry name" value="OS03G0856100 PROTEIN"/>
    <property type="match status" value="1"/>
</dbReference>
<protein>
    <recommendedName>
        <fullName evidence="8">Pentatricopeptide repeat protein</fullName>
    </recommendedName>
</protein>
<reference evidence="6 7" key="1">
    <citation type="submission" date="2016-05" db="EMBL/GenBank/DDBJ databases">
        <title>A degradative enzymes factory behind the ericoid mycorrhizal symbiosis.</title>
        <authorList>
            <consortium name="DOE Joint Genome Institute"/>
            <person name="Martino E."/>
            <person name="Morin E."/>
            <person name="Grelet G."/>
            <person name="Kuo A."/>
            <person name="Kohler A."/>
            <person name="Daghino S."/>
            <person name="Barry K."/>
            <person name="Choi C."/>
            <person name="Cichocki N."/>
            <person name="Clum A."/>
            <person name="Copeland A."/>
            <person name="Hainaut M."/>
            <person name="Haridas S."/>
            <person name="Labutti K."/>
            <person name="Lindquist E."/>
            <person name="Lipzen A."/>
            <person name="Khouja H.-R."/>
            <person name="Murat C."/>
            <person name="Ohm R."/>
            <person name="Olson A."/>
            <person name="Spatafora J."/>
            <person name="Veneault-Fourrey C."/>
            <person name="Henrissat B."/>
            <person name="Grigoriev I."/>
            <person name="Martin F."/>
            <person name="Perotto S."/>
        </authorList>
    </citation>
    <scope>NUCLEOTIDE SEQUENCE [LARGE SCALE GENOMIC DNA]</scope>
    <source>
        <strain evidence="6 7">UAMH 7357</strain>
    </source>
</reference>
<dbReference type="EMBL" id="KZ613518">
    <property type="protein sequence ID" value="PMD14795.1"/>
    <property type="molecule type" value="Genomic_DNA"/>
</dbReference>
<gene>
    <name evidence="6" type="ORF">NA56DRAFT_674042</name>
</gene>
<accession>A0A2J6PL81</accession>
<dbReference type="Pfam" id="PF13041">
    <property type="entry name" value="PPR_2"/>
    <property type="match status" value="1"/>
</dbReference>
<dbReference type="STRING" id="1745343.A0A2J6PL81"/>
<evidence type="ECO:0000256" key="2">
    <source>
        <dbReference type="ARBA" id="ARBA00022737"/>
    </source>
</evidence>
<dbReference type="Pfam" id="PF13812">
    <property type="entry name" value="PPR_3"/>
    <property type="match status" value="1"/>
</dbReference>
<organism evidence="6 7">
    <name type="scientific">Hyaloscypha hepaticicola</name>
    <dbReference type="NCBI Taxonomy" id="2082293"/>
    <lineage>
        <taxon>Eukaryota</taxon>
        <taxon>Fungi</taxon>
        <taxon>Dikarya</taxon>
        <taxon>Ascomycota</taxon>
        <taxon>Pezizomycotina</taxon>
        <taxon>Leotiomycetes</taxon>
        <taxon>Helotiales</taxon>
        <taxon>Hyaloscyphaceae</taxon>
        <taxon>Hyaloscypha</taxon>
    </lineage>
</organism>
<evidence type="ECO:0000256" key="4">
    <source>
        <dbReference type="ARBA" id="ARBA00044511"/>
    </source>
</evidence>
<comment type="subunit">
    <text evidence="4">Binds to mitochondrial small subunit 15S rRNA.</text>
</comment>
<evidence type="ECO:0000256" key="3">
    <source>
        <dbReference type="ARBA" id="ARBA00044493"/>
    </source>
</evidence>
<keyword evidence="2" id="KW-0677">Repeat</keyword>